<evidence type="ECO:0000313" key="1">
    <source>
        <dbReference type="EMBL" id="OOF93914.1"/>
    </source>
</evidence>
<dbReference type="Proteomes" id="UP000188318">
    <property type="component" value="Unassembled WGS sequence"/>
</dbReference>
<dbReference type="OrthoDB" id="10433679at2759"/>
<sequence>MTEPPVGPLCRYCGCHHVEYDGVNLDVHIEQHIFPYGIKDWDRRPFGGNRVHLALQTTDMGRAIWNDDFHTLREKLIPHRNNEGQLPEPWTILGAAIYAERWKLLRELLTVGNVLGYRLRESLARVTVLEVHPMFQALEIPNFVLFKILVELNAGAIPVDILNYIIATQGPELIENILLPNRQLPSSYSVLVKGAYDQTPLHSSMINAHQDNGFHQVFQTVFQIFLDEVKRVALDPRRPETQQELLRTWLNTEASFANRPPYLTPFACAIVHRVDVAVEQLPGYQEFDISTPNTNGFTPLYFAVRYANIFAFNEIIQNGGKPSIRYSCPLGGTPKFAVVRAFKEMEIVVTCEVEAYRERIRRQRERGITRLVRERDMPLSDKVREIYSDMLRMASLLYIYTNKDNPHRHPLTGETAEGEADALEFDDLGEALRGTWDLGRWIRKIRQVPRDTDVQELYLI</sequence>
<organism evidence="1 2">
    <name type="scientific">Aspergillus carbonarius (strain ITEM 5010)</name>
    <dbReference type="NCBI Taxonomy" id="602072"/>
    <lineage>
        <taxon>Eukaryota</taxon>
        <taxon>Fungi</taxon>
        <taxon>Dikarya</taxon>
        <taxon>Ascomycota</taxon>
        <taxon>Pezizomycotina</taxon>
        <taxon>Eurotiomycetes</taxon>
        <taxon>Eurotiomycetidae</taxon>
        <taxon>Eurotiales</taxon>
        <taxon>Aspergillaceae</taxon>
        <taxon>Aspergillus</taxon>
        <taxon>Aspergillus subgen. Circumdati</taxon>
    </lineage>
</organism>
<dbReference type="SUPFAM" id="SSF48403">
    <property type="entry name" value="Ankyrin repeat"/>
    <property type="match status" value="1"/>
</dbReference>
<protein>
    <submittedName>
        <fullName evidence="1">Uncharacterized protein</fullName>
    </submittedName>
</protein>
<evidence type="ECO:0000313" key="2">
    <source>
        <dbReference type="Proteomes" id="UP000188318"/>
    </source>
</evidence>
<proteinExistence type="predicted"/>
<dbReference type="EMBL" id="KV907503">
    <property type="protein sequence ID" value="OOF93914.1"/>
    <property type="molecule type" value="Genomic_DNA"/>
</dbReference>
<name>A0A1R3RHE4_ASPC5</name>
<accession>A0A1R3RHE4</accession>
<dbReference type="AlphaFoldDB" id="A0A1R3RHE4"/>
<dbReference type="InterPro" id="IPR036770">
    <property type="entry name" value="Ankyrin_rpt-contain_sf"/>
</dbReference>
<gene>
    <name evidence="1" type="ORF">ASPCADRAFT_132253</name>
</gene>
<dbReference type="Gene3D" id="1.25.40.20">
    <property type="entry name" value="Ankyrin repeat-containing domain"/>
    <property type="match status" value="1"/>
</dbReference>
<dbReference type="VEuPathDB" id="FungiDB:ASPCADRAFT_132253"/>
<keyword evidence="2" id="KW-1185">Reference proteome</keyword>
<reference evidence="2" key="1">
    <citation type="journal article" date="2017" name="Genome Biol.">
        <title>Comparative genomics reveals high biological diversity and specific adaptations in the industrially and medically important fungal genus Aspergillus.</title>
        <authorList>
            <person name="de Vries R.P."/>
            <person name="Riley R."/>
            <person name="Wiebenga A."/>
            <person name="Aguilar-Osorio G."/>
            <person name="Amillis S."/>
            <person name="Uchima C.A."/>
            <person name="Anderluh G."/>
            <person name="Asadollahi M."/>
            <person name="Askin M."/>
            <person name="Barry K."/>
            <person name="Battaglia E."/>
            <person name="Bayram O."/>
            <person name="Benocci T."/>
            <person name="Braus-Stromeyer S.A."/>
            <person name="Caldana C."/>
            <person name="Canovas D."/>
            <person name="Cerqueira G.C."/>
            <person name="Chen F."/>
            <person name="Chen W."/>
            <person name="Choi C."/>
            <person name="Clum A."/>
            <person name="Dos Santos R.A."/>
            <person name="Damasio A.R."/>
            <person name="Diallinas G."/>
            <person name="Emri T."/>
            <person name="Fekete E."/>
            <person name="Flipphi M."/>
            <person name="Freyberg S."/>
            <person name="Gallo A."/>
            <person name="Gournas C."/>
            <person name="Habgood R."/>
            <person name="Hainaut M."/>
            <person name="Harispe M.L."/>
            <person name="Henrissat B."/>
            <person name="Hilden K.S."/>
            <person name="Hope R."/>
            <person name="Hossain A."/>
            <person name="Karabika E."/>
            <person name="Karaffa L."/>
            <person name="Karanyi Z."/>
            <person name="Krasevec N."/>
            <person name="Kuo A."/>
            <person name="Kusch H."/>
            <person name="LaButti K."/>
            <person name="Lagendijk E.L."/>
            <person name="Lapidus A."/>
            <person name="Levasseur A."/>
            <person name="Lindquist E."/>
            <person name="Lipzen A."/>
            <person name="Logrieco A.F."/>
            <person name="MacCabe A."/>
            <person name="Maekelae M.R."/>
            <person name="Malavazi I."/>
            <person name="Melin P."/>
            <person name="Meyer V."/>
            <person name="Mielnichuk N."/>
            <person name="Miskei M."/>
            <person name="Molnar A.P."/>
            <person name="Mule G."/>
            <person name="Ngan C.Y."/>
            <person name="Orejas M."/>
            <person name="Orosz E."/>
            <person name="Ouedraogo J.P."/>
            <person name="Overkamp K.M."/>
            <person name="Park H.-S."/>
            <person name="Perrone G."/>
            <person name="Piumi F."/>
            <person name="Punt P.J."/>
            <person name="Ram A.F."/>
            <person name="Ramon A."/>
            <person name="Rauscher S."/>
            <person name="Record E."/>
            <person name="Riano-Pachon D.M."/>
            <person name="Robert V."/>
            <person name="Roehrig J."/>
            <person name="Ruller R."/>
            <person name="Salamov A."/>
            <person name="Salih N.S."/>
            <person name="Samson R.A."/>
            <person name="Sandor E."/>
            <person name="Sanguinetti M."/>
            <person name="Schuetze T."/>
            <person name="Sepcic K."/>
            <person name="Shelest E."/>
            <person name="Sherlock G."/>
            <person name="Sophianopoulou V."/>
            <person name="Squina F.M."/>
            <person name="Sun H."/>
            <person name="Susca A."/>
            <person name="Todd R.B."/>
            <person name="Tsang A."/>
            <person name="Unkles S.E."/>
            <person name="van de Wiele N."/>
            <person name="van Rossen-Uffink D."/>
            <person name="Oliveira J.V."/>
            <person name="Vesth T.C."/>
            <person name="Visser J."/>
            <person name="Yu J.-H."/>
            <person name="Zhou M."/>
            <person name="Andersen M.R."/>
            <person name="Archer D.B."/>
            <person name="Baker S.E."/>
            <person name="Benoit I."/>
            <person name="Brakhage A.A."/>
            <person name="Braus G.H."/>
            <person name="Fischer R."/>
            <person name="Frisvad J.C."/>
            <person name="Goldman G.H."/>
            <person name="Houbraken J."/>
            <person name="Oakley B."/>
            <person name="Pocsi I."/>
            <person name="Scazzocchio C."/>
            <person name="Seiboth B."/>
            <person name="vanKuyk P.A."/>
            <person name="Wortman J."/>
            <person name="Dyer P.S."/>
            <person name="Grigoriev I.V."/>
        </authorList>
    </citation>
    <scope>NUCLEOTIDE SEQUENCE [LARGE SCALE GENOMIC DNA]</scope>
    <source>
        <strain evidence="2">ITEM 5010</strain>
    </source>
</reference>